<gene>
    <name evidence="6" type="ORF">RFI_13276</name>
</gene>
<dbReference type="EMBL" id="ASPP01009625">
    <property type="protein sequence ID" value="ETO23883.1"/>
    <property type="molecule type" value="Genomic_DNA"/>
</dbReference>
<proteinExistence type="inferred from homology"/>
<dbReference type="Pfam" id="PF00248">
    <property type="entry name" value="Aldo_ket_red"/>
    <property type="match status" value="1"/>
</dbReference>
<name>X6NDE1_RETFI</name>
<feature type="domain" description="NADP-dependent oxidoreductase" evidence="5">
    <location>
        <begin position="58"/>
        <end position="248"/>
    </location>
</feature>
<dbReference type="OMA" id="CAPWRTI"/>
<dbReference type="Gene3D" id="3.20.20.100">
    <property type="entry name" value="NADP-dependent oxidoreductase domain"/>
    <property type="match status" value="1"/>
</dbReference>
<dbReference type="CDD" id="cd19071">
    <property type="entry name" value="AKR_AKR1-5-like"/>
    <property type="match status" value="1"/>
</dbReference>
<comment type="similarity">
    <text evidence="1">Belongs to the aldo/keto reductase family.</text>
</comment>
<dbReference type="InterPro" id="IPR036812">
    <property type="entry name" value="NAD(P)_OxRdtase_dom_sf"/>
</dbReference>
<dbReference type="GO" id="GO:0016616">
    <property type="term" value="F:oxidoreductase activity, acting on the CH-OH group of donors, NAD or NADP as acceptor"/>
    <property type="evidence" value="ECO:0007669"/>
    <property type="project" value="UniProtKB-ARBA"/>
</dbReference>
<evidence type="ECO:0000256" key="1">
    <source>
        <dbReference type="ARBA" id="ARBA00007905"/>
    </source>
</evidence>
<comment type="caution">
    <text evidence="6">The sequence shown here is derived from an EMBL/GenBank/DDBJ whole genome shotgun (WGS) entry which is preliminary data.</text>
</comment>
<evidence type="ECO:0000313" key="6">
    <source>
        <dbReference type="EMBL" id="ETO23883.1"/>
    </source>
</evidence>
<dbReference type="PRINTS" id="PR00069">
    <property type="entry name" value="ALDKETRDTASE"/>
</dbReference>
<dbReference type="PANTHER" id="PTHR43827">
    <property type="entry name" value="2,5-DIKETO-D-GLUCONIC ACID REDUCTASE"/>
    <property type="match status" value="1"/>
</dbReference>
<evidence type="ECO:0000259" key="5">
    <source>
        <dbReference type="Pfam" id="PF00248"/>
    </source>
</evidence>
<protein>
    <submittedName>
        <fullName evidence="6">Aldo-keto reductase</fullName>
    </submittedName>
</protein>
<keyword evidence="3" id="KW-0560">Oxidoreductase</keyword>
<dbReference type="AlphaFoldDB" id="X6NDE1"/>
<evidence type="ECO:0000256" key="3">
    <source>
        <dbReference type="ARBA" id="ARBA00023002"/>
    </source>
</evidence>
<dbReference type="InterPro" id="IPR023210">
    <property type="entry name" value="NADP_OxRdtase_dom"/>
</dbReference>
<feature type="signal peptide" evidence="4">
    <location>
        <begin position="1"/>
        <end position="20"/>
    </location>
</feature>
<accession>X6NDE1</accession>
<keyword evidence="4" id="KW-0732">Signal</keyword>
<feature type="chain" id="PRO_5004975434" evidence="4">
    <location>
        <begin position="21"/>
        <end position="269"/>
    </location>
</feature>
<evidence type="ECO:0000256" key="2">
    <source>
        <dbReference type="ARBA" id="ARBA00022857"/>
    </source>
</evidence>
<organism evidence="6 7">
    <name type="scientific">Reticulomyxa filosa</name>
    <dbReference type="NCBI Taxonomy" id="46433"/>
    <lineage>
        <taxon>Eukaryota</taxon>
        <taxon>Sar</taxon>
        <taxon>Rhizaria</taxon>
        <taxon>Retaria</taxon>
        <taxon>Foraminifera</taxon>
        <taxon>Monothalamids</taxon>
        <taxon>Reticulomyxidae</taxon>
        <taxon>Reticulomyxa</taxon>
    </lineage>
</organism>
<reference evidence="6 7" key="1">
    <citation type="journal article" date="2013" name="Curr. Biol.">
        <title>The Genome of the Foraminiferan Reticulomyxa filosa.</title>
        <authorList>
            <person name="Glockner G."/>
            <person name="Hulsmann N."/>
            <person name="Schleicher M."/>
            <person name="Noegel A.A."/>
            <person name="Eichinger L."/>
            <person name="Gallinger C."/>
            <person name="Pawlowski J."/>
            <person name="Sierra R."/>
            <person name="Euteneuer U."/>
            <person name="Pillet L."/>
            <person name="Moustafa A."/>
            <person name="Platzer M."/>
            <person name="Groth M."/>
            <person name="Szafranski K."/>
            <person name="Schliwa M."/>
        </authorList>
    </citation>
    <scope>NUCLEOTIDE SEQUENCE [LARGE SCALE GENOMIC DNA]</scope>
</reference>
<evidence type="ECO:0000313" key="7">
    <source>
        <dbReference type="Proteomes" id="UP000023152"/>
    </source>
</evidence>
<sequence>MMSQTFLHVILIAWATLGNGEDWTKAQEKRWSEYKVNPFYDIPWLNLQKGQSIPQLGMGTYLSNGAQLMESVKFALRLGYRMFDTASGYENSEALAQGISQVGINYRDVFLITKIHPSRMGYESTLEDLRSTLKQLERKNINMCLVHWPGNIYEKDEKKLEDSFRNAEQGAYLRYQTWRALEHAKELGLCLGIGVSNYELTHLNELLHYARYSPAVNELEVHPYFIRDDLLSFCRRNHIVVIAYGSIAPKGFFFFFLRVPPFFFFYKIV</sequence>
<dbReference type="InterPro" id="IPR020471">
    <property type="entry name" value="AKR"/>
</dbReference>
<evidence type="ECO:0000256" key="4">
    <source>
        <dbReference type="SAM" id="SignalP"/>
    </source>
</evidence>
<dbReference type="Proteomes" id="UP000023152">
    <property type="component" value="Unassembled WGS sequence"/>
</dbReference>
<keyword evidence="2" id="KW-0521">NADP</keyword>
<dbReference type="SUPFAM" id="SSF51430">
    <property type="entry name" value="NAD(P)-linked oxidoreductase"/>
    <property type="match status" value="1"/>
</dbReference>
<dbReference type="OrthoDB" id="416253at2759"/>
<dbReference type="PANTHER" id="PTHR43827:SF3">
    <property type="entry name" value="NADP-DEPENDENT OXIDOREDUCTASE DOMAIN-CONTAINING PROTEIN"/>
    <property type="match status" value="1"/>
</dbReference>
<keyword evidence="7" id="KW-1185">Reference proteome</keyword>